<sequence length="107" mass="12334">MDPGPMDAASLRNFKDFLQLFNVIAESCFLRCVHTFHTRGLTEEEAVCVSRCTNKHVKVNNKIMEIYMEVQPLIVNKRIEEMNALQEKQKEAQASQTKESENNKTES</sequence>
<evidence type="ECO:0000313" key="11">
    <source>
        <dbReference type="EMBL" id="KAJ9593972.1"/>
    </source>
</evidence>
<comment type="function">
    <text evidence="8">Mitochondrial intermembrane chaperone that participates in the import and insertion of some multi-pass transmembrane proteins into the mitochondrial inner membrane. Also required for the transfer of beta-barrel precursors from the TOM complex to the sorting and assembly machinery (SAM complex) of the outer membrane. Acts as a chaperone-like protein that protects the hydrophobic precursors from aggregation and guide them through the mitochondrial intermembrane space.</text>
</comment>
<evidence type="ECO:0000256" key="9">
    <source>
        <dbReference type="SAM" id="MobiDB-lite"/>
    </source>
</evidence>
<reference evidence="11" key="1">
    <citation type="journal article" date="2023" name="IScience">
        <title>Live-bearing cockroach genome reveals convergent evolutionary mechanisms linked to viviparity in insects and beyond.</title>
        <authorList>
            <person name="Fouks B."/>
            <person name="Harrison M.C."/>
            <person name="Mikhailova A.A."/>
            <person name="Marchal E."/>
            <person name="English S."/>
            <person name="Carruthers M."/>
            <person name="Jennings E.C."/>
            <person name="Chiamaka E.L."/>
            <person name="Frigard R.A."/>
            <person name="Pippel M."/>
            <person name="Attardo G.M."/>
            <person name="Benoit J.B."/>
            <person name="Bornberg-Bauer E."/>
            <person name="Tobe S.S."/>
        </authorList>
    </citation>
    <scope>NUCLEOTIDE SEQUENCE</scope>
    <source>
        <strain evidence="11">Stay&amp;Tobe</strain>
    </source>
</reference>
<evidence type="ECO:0000313" key="12">
    <source>
        <dbReference type="Proteomes" id="UP001233999"/>
    </source>
</evidence>
<keyword evidence="1 8" id="KW-0813">Transport</keyword>
<evidence type="ECO:0000256" key="3">
    <source>
        <dbReference type="ARBA" id="ARBA00022833"/>
    </source>
</evidence>
<dbReference type="Pfam" id="PF02953">
    <property type="entry name" value="zf-Tim10_DDP"/>
    <property type="match status" value="1"/>
</dbReference>
<dbReference type="Proteomes" id="UP001233999">
    <property type="component" value="Unassembled WGS sequence"/>
</dbReference>
<keyword evidence="6 8" id="KW-0496">Mitochondrion</keyword>
<keyword evidence="5 8" id="KW-0811">Translocation</keyword>
<dbReference type="EMBL" id="JASPKZ010003083">
    <property type="protein sequence ID" value="KAJ9593972.1"/>
    <property type="molecule type" value="Genomic_DNA"/>
</dbReference>
<keyword evidence="12" id="KW-1185">Reference proteome</keyword>
<evidence type="ECO:0000256" key="6">
    <source>
        <dbReference type="ARBA" id="ARBA00023128"/>
    </source>
</evidence>
<proteinExistence type="inferred from homology"/>
<dbReference type="InterPro" id="IPR035427">
    <property type="entry name" value="Tim10-like_dom_sf"/>
</dbReference>
<dbReference type="GO" id="GO:0015031">
    <property type="term" value="P:protein transport"/>
    <property type="evidence" value="ECO:0007669"/>
    <property type="project" value="UniProtKB-KW"/>
</dbReference>
<dbReference type="InterPro" id="IPR050673">
    <property type="entry name" value="Mito_inner_translocase_sub"/>
</dbReference>
<keyword evidence="8" id="KW-0143">Chaperone</keyword>
<dbReference type="PANTHER" id="PTHR13172">
    <property type="entry name" value="MITOCHONDRIAL IMPORT INNER MEMBRANE TRANSLOCASE SUBUNIT TIM9B"/>
    <property type="match status" value="1"/>
</dbReference>
<organism evidence="11 12">
    <name type="scientific">Diploptera punctata</name>
    <name type="common">Pacific beetle cockroach</name>
    <dbReference type="NCBI Taxonomy" id="6984"/>
    <lineage>
        <taxon>Eukaryota</taxon>
        <taxon>Metazoa</taxon>
        <taxon>Ecdysozoa</taxon>
        <taxon>Arthropoda</taxon>
        <taxon>Hexapoda</taxon>
        <taxon>Insecta</taxon>
        <taxon>Pterygota</taxon>
        <taxon>Neoptera</taxon>
        <taxon>Polyneoptera</taxon>
        <taxon>Dictyoptera</taxon>
        <taxon>Blattodea</taxon>
        <taxon>Blaberoidea</taxon>
        <taxon>Blaberidae</taxon>
        <taxon>Diplopterinae</taxon>
        <taxon>Diploptera</taxon>
    </lineage>
</organism>
<reference evidence="11" key="2">
    <citation type="submission" date="2023-05" db="EMBL/GenBank/DDBJ databases">
        <authorList>
            <person name="Fouks B."/>
        </authorList>
    </citation>
    <scope>NUCLEOTIDE SEQUENCE</scope>
    <source>
        <strain evidence="11">Stay&amp;Tobe</strain>
        <tissue evidence="11">Testes</tissue>
    </source>
</reference>
<feature type="compositionally biased region" description="Basic and acidic residues" evidence="9">
    <location>
        <begin position="98"/>
        <end position="107"/>
    </location>
</feature>
<keyword evidence="4 8" id="KW-0653">Protein transport</keyword>
<comment type="caution">
    <text evidence="11">The sequence shown here is derived from an EMBL/GenBank/DDBJ whole genome shotgun (WGS) entry which is preliminary data.</text>
</comment>
<dbReference type="SUPFAM" id="SSF144122">
    <property type="entry name" value="Tim10-like"/>
    <property type="match status" value="1"/>
</dbReference>
<comment type="domain">
    <text evidence="8">The twin CX3C motif contains 4 conserved Cys residues that form 2 disulfide bonds in the mitochondrial intermembrane space.</text>
</comment>
<protein>
    <recommendedName>
        <fullName evidence="8">Mitochondrial import inner membrane translocase subunit</fullName>
    </recommendedName>
</protein>
<keyword evidence="7 8" id="KW-1015">Disulfide bond</keyword>
<evidence type="ECO:0000256" key="5">
    <source>
        <dbReference type="ARBA" id="ARBA00023010"/>
    </source>
</evidence>
<evidence type="ECO:0000259" key="10">
    <source>
        <dbReference type="Pfam" id="PF02953"/>
    </source>
</evidence>
<keyword evidence="2" id="KW-0479">Metal-binding</keyword>
<keyword evidence="8" id="KW-0999">Mitochondrion inner membrane</keyword>
<comment type="similarity">
    <text evidence="8">Belongs to the small Tim family.</text>
</comment>
<dbReference type="Gene3D" id="1.10.287.810">
    <property type="entry name" value="Mitochondrial import inner membrane translocase subunit tim13 like domains"/>
    <property type="match status" value="1"/>
</dbReference>
<name>A0AAD8A928_DIPPU</name>
<evidence type="ECO:0000256" key="8">
    <source>
        <dbReference type="RuleBase" id="RU367043"/>
    </source>
</evidence>
<accession>A0AAD8A928</accession>
<dbReference type="GO" id="GO:0005743">
    <property type="term" value="C:mitochondrial inner membrane"/>
    <property type="evidence" value="ECO:0007669"/>
    <property type="project" value="UniProtKB-SubCell"/>
</dbReference>
<evidence type="ECO:0000256" key="1">
    <source>
        <dbReference type="ARBA" id="ARBA00022448"/>
    </source>
</evidence>
<gene>
    <name evidence="11" type="ORF">L9F63_014613</name>
</gene>
<feature type="region of interest" description="Disordered" evidence="9">
    <location>
        <begin position="85"/>
        <end position="107"/>
    </location>
</feature>
<dbReference type="AlphaFoldDB" id="A0AAD8A928"/>
<evidence type="ECO:0000256" key="7">
    <source>
        <dbReference type="ARBA" id="ARBA00023157"/>
    </source>
</evidence>
<dbReference type="InterPro" id="IPR004217">
    <property type="entry name" value="Tim10-like"/>
</dbReference>
<evidence type="ECO:0000256" key="2">
    <source>
        <dbReference type="ARBA" id="ARBA00022723"/>
    </source>
</evidence>
<keyword evidence="3" id="KW-0862">Zinc</keyword>
<comment type="subunit">
    <text evidence="8">Heterohexamer.</text>
</comment>
<feature type="domain" description="Tim10-like" evidence="10">
    <location>
        <begin position="11"/>
        <end position="68"/>
    </location>
</feature>
<dbReference type="GO" id="GO:0046872">
    <property type="term" value="F:metal ion binding"/>
    <property type="evidence" value="ECO:0007669"/>
    <property type="project" value="UniProtKB-KW"/>
</dbReference>
<keyword evidence="8" id="KW-0472">Membrane</keyword>
<comment type="subcellular location">
    <subcellularLocation>
        <location evidence="8">Mitochondrion inner membrane</location>
        <topology evidence="8">Peripheral membrane protein</topology>
        <orientation evidence="8">Intermembrane side</orientation>
    </subcellularLocation>
</comment>
<evidence type="ECO:0000256" key="4">
    <source>
        <dbReference type="ARBA" id="ARBA00022927"/>
    </source>
</evidence>